<evidence type="ECO:0000256" key="7">
    <source>
        <dbReference type="SAM" id="Phobius"/>
    </source>
</evidence>
<dbReference type="InterPro" id="IPR003838">
    <property type="entry name" value="ABC3_permease_C"/>
</dbReference>
<keyword evidence="4 7" id="KW-1133">Transmembrane helix</keyword>
<comment type="subcellular location">
    <subcellularLocation>
        <location evidence="1">Cell membrane</location>
        <topology evidence="1">Multi-pass membrane protein</topology>
    </subcellularLocation>
</comment>
<protein>
    <submittedName>
        <fullName evidence="10">Outer membrane-specific lipoprotein transporter subunit LolE</fullName>
    </submittedName>
</protein>
<keyword evidence="2" id="KW-1003">Cell membrane</keyword>
<comment type="caution">
    <text evidence="10">The sequence shown here is derived from an EMBL/GenBank/DDBJ whole genome shotgun (WGS) entry which is preliminary data.</text>
</comment>
<feature type="region of interest" description="Disordered" evidence="6">
    <location>
        <begin position="246"/>
        <end position="268"/>
    </location>
</feature>
<evidence type="ECO:0000256" key="6">
    <source>
        <dbReference type="SAM" id="MobiDB-lite"/>
    </source>
</evidence>
<evidence type="ECO:0000313" key="10">
    <source>
        <dbReference type="EMBL" id="TWT38402.1"/>
    </source>
</evidence>
<dbReference type="Pfam" id="PF02687">
    <property type="entry name" value="FtsX"/>
    <property type="match status" value="1"/>
</dbReference>
<dbReference type="GO" id="GO:0005886">
    <property type="term" value="C:plasma membrane"/>
    <property type="evidence" value="ECO:0007669"/>
    <property type="project" value="UniProtKB-SubCell"/>
</dbReference>
<evidence type="ECO:0000256" key="4">
    <source>
        <dbReference type="ARBA" id="ARBA00022989"/>
    </source>
</evidence>
<feature type="transmembrane region" description="Helical" evidence="7">
    <location>
        <begin position="20"/>
        <end position="42"/>
    </location>
</feature>
<evidence type="ECO:0000259" key="8">
    <source>
        <dbReference type="Pfam" id="PF02687"/>
    </source>
</evidence>
<sequence length="480" mass="52448">MTRWAIAWRSVTQRALASSLTALSMAMGVALVTGVLLTYGMVSRSFMGNSNLGYGLIAGAKGGKLQLVLNTTYYLSEPVENIPYDFYQQFLTADQQRKELELMSKDVLGEVKDGKYAQHTDFAIPVCLGDYYKRFRVVGTLPKFFELFRDPYDDEEPRYHFAQGRNFKTWDEEHGYYEAVVGSIVARETGLKLGDKIAASHGSDEGHAHDESPFIVVGILAPSGTPNDRGVFINMEGFYLMEGHAKPVDDEAPDSSPETKKEAKLRRDPLPIDQREVTAVLIRTNDPFSPIFIRNAVNEGSVAQVVLPVLEITNLFEMIVSPIQTLLLVITVLICIVSGISILVSIYNSMNDRKHEIAVMRALGASRGTVMSVVLLESVILSVGGGLIGWTIGHGMMAAASPMIEAKTGVSIGFFDMAPLPMSVEARIGPAIINSLPTFLRGLLSLELLIIPGLIFLAVLVGFLPAYTAYKTDVAESLGD</sequence>
<evidence type="ECO:0000259" key="9">
    <source>
        <dbReference type="Pfam" id="PF12704"/>
    </source>
</evidence>
<feature type="transmembrane region" description="Helical" evidence="7">
    <location>
        <begin position="449"/>
        <end position="470"/>
    </location>
</feature>
<organism evidence="10 11">
    <name type="scientific">Blastopirellula retiformator</name>
    <dbReference type="NCBI Taxonomy" id="2527970"/>
    <lineage>
        <taxon>Bacteria</taxon>
        <taxon>Pseudomonadati</taxon>
        <taxon>Planctomycetota</taxon>
        <taxon>Planctomycetia</taxon>
        <taxon>Pirellulales</taxon>
        <taxon>Pirellulaceae</taxon>
        <taxon>Blastopirellula</taxon>
    </lineage>
</organism>
<keyword evidence="5 7" id="KW-0472">Membrane</keyword>
<feature type="compositionally biased region" description="Basic and acidic residues" evidence="6">
    <location>
        <begin position="257"/>
        <end position="268"/>
    </location>
</feature>
<accession>A0A5C5VL09</accession>
<dbReference type="AlphaFoldDB" id="A0A5C5VL09"/>
<evidence type="ECO:0000256" key="1">
    <source>
        <dbReference type="ARBA" id="ARBA00004651"/>
    </source>
</evidence>
<reference evidence="10 11" key="1">
    <citation type="submission" date="2019-02" db="EMBL/GenBank/DDBJ databases">
        <title>Deep-cultivation of Planctomycetes and their phenomic and genomic characterization uncovers novel biology.</title>
        <authorList>
            <person name="Wiegand S."/>
            <person name="Jogler M."/>
            <person name="Boedeker C."/>
            <person name="Pinto D."/>
            <person name="Vollmers J."/>
            <person name="Rivas-Marin E."/>
            <person name="Kohn T."/>
            <person name="Peeters S.H."/>
            <person name="Heuer A."/>
            <person name="Rast P."/>
            <person name="Oberbeckmann S."/>
            <person name="Bunk B."/>
            <person name="Jeske O."/>
            <person name="Meyerdierks A."/>
            <person name="Storesund J.E."/>
            <person name="Kallscheuer N."/>
            <person name="Luecker S."/>
            <person name="Lage O.M."/>
            <person name="Pohl T."/>
            <person name="Merkel B.J."/>
            <person name="Hornburger P."/>
            <person name="Mueller R.-W."/>
            <person name="Bruemmer F."/>
            <person name="Labrenz M."/>
            <person name="Spormann A.M."/>
            <person name="Op Den Camp H."/>
            <person name="Overmann J."/>
            <person name="Amann R."/>
            <person name="Jetten M.S.M."/>
            <person name="Mascher T."/>
            <person name="Medema M.H."/>
            <person name="Devos D.P."/>
            <person name="Kaster A.-K."/>
            <person name="Ovreas L."/>
            <person name="Rohde M."/>
            <person name="Galperin M.Y."/>
            <person name="Jogler C."/>
        </authorList>
    </citation>
    <scope>NUCLEOTIDE SEQUENCE [LARGE SCALE GENOMIC DNA]</scope>
    <source>
        <strain evidence="10 11">Enr8</strain>
    </source>
</reference>
<feature type="domain" description="MacB-like periplasmic core" evidence="9">
    <location>
        <begin position="18"/>
        <end position="238"/>
    </location>
</feature>
<dbReference type="PANTHER" id="PTHR43738">
    <property type="entry name" value="ABC TRANSPORTER, MEMBRANE PROTEIN"/>
    <property type="match status" value="1"/>
</dbReference>
<dbReference type="Pfam" id="PF12704">
    <property type="entry name" value="MacB_PCD"/>
    <property type="match status" value="1"/>
</dbReference>
<name>A0A5C5VL09_9BACT</name>
<gene>
    <name evidence="10" type="ORF">Enr8_00940</name>
</gene>
<dbReference type="EMBL" id="SJPF01000001">
    <property type="protein sequence ID" value="TWT38402.1"/>
    <property type="molecule type" value="Genomic_DNA"/>
</dbReference>
<feature type="transmembrane region" description="Helical" evidence="7">
    <location>
        <begin position="368"/>
        <end position="392"/>
    </location>
</feature>
<keyword evidence="10" id="KW-0449">Lipoprotein</keyword>
<evidence type="ECO:0000256" key="2">
    <source>
        <dbReference type="ARBA" id="ARBA00022475"/>
    </source>
</evidence>
<keyword evidence="11" id="KW-1185">Reference proteome</keyword>
<feature type="transmembrane region" description="Helical" evidence="7">
    <location>
        <begin position="326"/>
        <end position="347"/>
    </location>
</feature>
<evidence type="ECO:0000313" key="11">
    <source>
        <dbReference type="Proteomes" id="UP000318878"/>
    </source>
</evidence>
<dbReference type="OrthoDB" id="9784014at2"/>
<dbReference type="PANTHER" id="PTHR43738:SF2">
    <property type="entry name" value="ABC TRANSPORTER PERMEASE"/>
    <property type="match status" value="1"/>
</dbReference>
<dbReference type="InterPro" id="IPR025857">
    <property type="entry name" value="MacB_PCD"/>
</dbReference>
<evidence type="ECO:0000256" key="5">
    <source>
        <dbReference type="ARBA" id="ARBA00023136"/>
    </source>
</evidence>
<proteinExistence type="predicted"/>
<feature type="domain" description="ABC3 transporter permease C-terminal" evidence="8">
    <location>
        <begin position="329"/>
        <end position="472"/>
    </location>
</feature>
<keyword evidence="3 7" id="KW-0812">Transmembrane</keyword>
<dbReference type="Proteomes" id="UP000318878">
    <property type="component" value="Unassembled WGS sequence"/>
</dbReference>
<evidence type="ECO:0000256" key="3">
    <source>
        <dbReference type="ARBA" id="ARBA00022692"/>
    </source>
</evidence>
<dbReference type="RefSeq" id="WP_146428662.1">
    <property type="nucleotide sequence ID" value="NZ_SJPF01000001.1"/>
</dbReference>
<dbReference type="InterPro" id="IPR051125">
    <property type="entry name" value="ABC-4/HrtB_transporter"/>
</dbReference>